<dbReference type="RefSeq" id="WP_257965681.1">
    <property type="nucleotide sequence ID" value="NZ_JASOUT010000003.1"/>
</dbReference>
<keyword evidence="2" id="KW-1185">Reference proteome</keyword>
<organism evidence="1 2">
    <name type="scientific">Lactobacillus gasseri</name>
    <dbReference type="NCBI Taxonomy" id="1596"/>
    <lineage>
        <taxon>Bacteria</taxon>
        <taxon>Bacillati</taxon>
        <taxon>Bacillota</taxon>
        <taxon>Bacilli</taxon>
        <taxon>Lactobacillales</taxon>
        <taxon>Lactobacillaceae</taxon>
        <taxon>Lactobacillus</taxon>
    </lineage>
</organism>
<evidence type="ECO:0000313" key="2">
    <source>
        <dbReference type="Proteomes" id="UP000316012"/>
    </source>
</evidence>
<dbReference type="EMBL" id="SRMD01000074">
    <property type="protein sequence ID" value="TQW15449.1"/>
    <property type="molecule type" value="Genomic_DNA"/>
</dbReference>
<reference evidence="1 2" key="1">
    <citation type="submission" date="2019-04" db="EMBL/GenBank/DDBJ databases">
        <title>Lactobacillus gasseri 7171 assembly.</title>
        <authorList>
            <person name="Joris B.R."/>
            <person name="Giguere D."/>
        </authorList>
    </citation>
    <scope>NUCLEOTIDE SEQUENCE [LARGE SCALE GENOMIC DNA]</scope>
    <source>
        <strain evidence="1 2">7171</strain>
    </source>
</reference>
<comment type="caution">
    <text evidence="1">The sequence shown here is derived from an EMBL/GenBank/DDBJ whole genome shotgun (WGS) entry which is preliminary data.</text>
</comment>
<proteinExistence type="predicted"/>
<gene>
    <name evidence="1" type="ORF">FIPPAONL_00955</name>
</gene>
<evidence type="ECO:0000313" key="1">
    <source>
        <dbReference type="EMBL" id="TQW15449.1"/>
    </source>
</evidence>
<accession>A0ABY3BGS9</accession>
<name>A0ABY3BGS9_LACGS</name>
<sequence length="69" mass="8457">MVQSSNERVTIKKIRERLDRPSNFIANYRRRLLDDQIIKATSYGEVAFTLPFFKEYVLQQYRFEQEMDY</sequence>
<protein>
    <submittedName>
        <fullName evidence="1">Uncharacterized protein</fullName>
    </submittedName>
</protein>
<dbReference type="Proteomes" id="UP000316012">
    <property type="component" value="Unassembled WGS sequence"/>
</dbReference>